<accession>A0A0G4IPK2</accession>
<dbReference type="InterPro" id="IPR023231">
    <property type="entry name" value="GSKIP_dom_sf"/>
</dbReference>
<evidence type="ECO:0000313" key="4">
    <source>
        <dbReference type="Proteomes" id="UP000290189"/>
    </source>
</evidence>
<reference evidence="2 4" key="2">
    <citation type="submission" date="2018-03" db="EMBL/GenBank/DDBJ databases">
        <authorList>
            <person name="Fogelqvist J."/>
        </authorList>
    </citation>
    <scope>NUCLEOTIDE SEQUENCE [LARGE SCALE GENOMIC DNA]</scope>
</reference>
<gene>
    <name evidence="1" type="ORF">PBRA_000598</name>
    <name evidence="2" type="ORF">PLBR_LOCUS4775</name>
</gene>
<dbReference type="Proteomes" id="UP000290189">
    <property type="component" value="Unassembled WGS sequence"/>
</dbReference>
<evidence type="ECO:0000313" key="2">
    <source>
        <dbReference type="EMBL" id="SPQ97560.1"/>
    </source>
</evidence>
<proteinExistence type="predicted"/>
<sequence>MEPESVLAACDEISFALTEPGVLIGDGVVRIHVRGDSKPVHVRAVHTDGYAIVERDDMPGKWRGSGPVYESMTSLLMAERPAFHAMFAERLRTALEDVVAQADNVH</sequence>
<geneLocation type="mitochondrion" evidence="2"/>
<keyword evidence="2" id="KW-0496">Mitochondrion</keyword>
<evidence type="ECO:0000313" key="3">
    <source>
        <dbReference type="Proteomes" id="UP000039324"/>
    </source>
</evidence>
<dbReference type="AlphaFoldDB" id="A0A0G4IPK2"/>
<dbReference type="SUPFAM" id="SSF103107">
    <property type="entry name" value="Hypothetical protein c14orf129, hspc210"/>
    <property type="match status" value="1"/>
</dbReference>
<organism evidence="1 3">
    <name type="scientific">Plasmodiophora brassicae</name>
    <name type="common">Clubroot disease agent</name>
    <dbReference type="NCBI Taxonomy" id="37360"/>
    <lineage>
        <taxon>Eukaryota</taxon>
        <taxon>Sar</taxon>
        <taxon>Rhizaria</taxon>
        <taxon>Endomyxa</taxon>
        <taxon>Phytomyxea</taxon>
        <taxon>Plasmodiophorida</taxon>
        <taxon>Plasmodiophoridae</taxon>
        <taxon>Plasmodiophora</taxon>
    </lineage>
</organism>
<dbReference type="EMBL" id="CDSF01000079">
    <property type="protein sequence ID" value="CEO97253.1"/>
    <property type="molecule type" value="Genomic_DNA"/>
</dbReference>
<name>A0A0G4IPK2_PLABS</name>
<evidence type="ECO:0000313" key="1">
    <source>
        <dbReference type="EMBL" id="CEO97253.1"/>
    </source>
</evidence>
<dbReference type="EMBL" id="OVEO01000008">
    <property type="protein sequence ID" value="SPQ97560.1"/>
    <property type="molecule type" value="Genomic_DNA"/>
</dbReference>
<reference evidence="1 3" key="1">
    <citation type="submission" date="2015-02" db="EMBL/GenBank/DDBJ databases">
        <authorList>
            <person name="Chooi Y.-H."/>
        </authorList>
    </citation>
    <scope>NUCLEOTIDE SEQUENCE [LARGE SCALE GENOMIC DNA]</scope>
    <source>
        <strain evidence="1">E3</strain>
    </source>
</reference>
<evidence type="ECO:0008006" key="5">
    <source>
        <dbReference type="Google" id="ProtNLM"/>
    </source>
</evidence>
<dbReference type="Proteomes" id="UP000039324">
    <property type="component" value="Unassembled WGS sequence"/>
</dbReference>
<keyword evidence="3" id="KW-1185">Reference proteome</keyword>
<protein>
    <recommendedName>
        <fullName evidence="5">GSKIP domain-containing protein</fullName>
    </recommendedName>
</protein>